<feature type="domain" description="LD-carboxypeptidase C-terminal" evidence="8">
    <location>
        <begin position="217"/>
        <end position="333"/>
    </location>
</feature>
<dbReference type="GO" id="GO:0006508">
    <property type="term" value="P:proteolysis"/>
    <property type="evidence" value="ECO:0007669"/>
    <property type="project" value="UniProtKB-KW"/>
</dbReference>
<dbReference type="GO" id="GO:0008236">
    <property type="term" value="F:serine-type peptidase activity"/>
    <property type="evidence" value="ECO:0007669"/>
    <property type="project" value="UniProtKB-KW"/>
</dbReference>
<dbReference type="PANTHER" id="PTHR30237">
    <property type="entry name" value="MURAMOYLTETRAPEPTIDE CARBOXYPEPTIDASE"/>
    <property type="match status" value="1"/>
</dbReference>
<evidence type="ECO:0000256" key="3">
    <source>
        <dbReference type="ARBA" id="ARBA00022670"/>
    </source>
</evidence>
<sequence>MPTIARRSFTQSLALGGALLAGAKAEAKPTPTPLLARRLSAGDTLGLVSPANATYEREPLQLAVEALQALGFKVKLGQHVRGRYGQFGGSDAERAADINAMFADEGVAGIIALTGGSGCNRIVDKLDYGLIRRQPKFFGGFSDLTCLVNAIHQQTGLVTFHCPVAGSEWNEFSVAHFKAMVMQTGELPLLRNPQGERGDNLVQTQDRIQTLRGGKARGRLLGGNLAVLSSLAGSRFWHDWRGAVLFLEDINEYIYRIDRMLSTLRLAGALDQLAGVVLGKFTKCEPGDGYGTLTLDEVFDDYFLPLNVPVYRGAMIGHIKRKFTLPVGAPVEIDADVGSIGLLAPAVR</sequence>
<dbReference type="KEGG" id="pais:PFX98_08435"/>
<dbReference type="SUPFAM" id="SSF141986">
    <property type="entry name" value="LD-carboxypeptidase A C-terminal domain-like"/>
    <property type="match status" value="1"/>
</dbReference>
<reference evidence="9" key="1">
    <citation type="submission" date="2023-01" db="EMBL/GenBank/DDBJ databases">
        <title>Whole genome sequence of Paucibacter sp. S2-9 isolated from pond sediment.</title>
        <authorList>
            <person name="Jung J.Y."/>
        </authorList>
    </citation>
    <scope>NUCLEOTIDE SEQUENCE</scope>
    <source>
        <strain evidence="9">S2-9</strain>
    </source>
</reference>
<proteinExistence type="inferred from homology"/>
<feature type="active site" description="Nucleophile" evidence="6">
    <location>
        <position position="142"/>
    </location>
</feature>
<keyword evidence="3" id="KW-0645">Protease</keyword>
<evidence type="ECO:0000256" key="4">
    <source>
        <dbReference type="ARBA" id="ARBA00022801"/>
    </source>
</evidence>
<keyword evidence="2" id="KW-0121">Carboxypeptidase</keyword>
<comment type="similarity">
    <text evidence="1">Belongs to the peptidase S66 family.</text>
</comment>
<dbReference type="CDD" id="cd07025">
    <property type="entry name" value="Peptidase_S66"/>
    <property type="match status" value="1"/>
</dbReference>
<feature type="domain" description="LD-carboxypeptidase N-terminal" evidence="7">
    <location>
        <begin position="46"/>
        <end position="161"/>
    </location>
</feature>
<dbReference type="Pfam" id="PF02016">
    <property type="entry name" value="Peptidase_S66"/>
    <property type="match status" value="1"/>
</dbReference>
<feature type="active site" description="Charge relay system" evidence="6">
    <location>
        <position position="248"/>
    </location>
</feature>
<evidence type="ECO:0000256" key="6">
    <source>
        <dbReference type="PIRSR" id="PIRSR028757-1"/>
    </source>
</evidence>
<dbReference type="InterPro" id="IPR040449">
    <property type="entry name" value="Peptidase_S66_N"/>
</dbReference>
<evidence type="ECO:0000256" key="2">
    <source>
        <dbReference type="ARBA" id="ARBA00022645"/>
    </source>
</evidence>
<evidence type="ECO:0000259" key="7">
    <source>
        <dbReference type="Pfam" id="PF02016"/>
    </source>
</evidence>
<dbReference type="InterPro" id="IPR040921">
    <property type="entry name" value="Peptidase_S66C"/>
</dbReference>
<accession>A0AA95NG49</accession>
<name>A0AA95NG49_9BURK</name>
<evidence type="ECO:0000313" key="10">
    <source>
        <dbReference type="Proteomes" id="UP001177769"/>
    </source>
</evidence>
<dbReference type="Pfam" id="PF17676">
    <property type="entry name" value="Peptidase_S66C"/>
    <property type="match status" value="1"/>
</dbReference>
<dbReference type="InterPro" id="IPR027461">
    <property type="entry name" value="Carboxypeptidase_A_C_sf"/>
</dbReference>
<dbReference type="InterPro" id="IPR027478">
    <property type="entry name" value="LdcA_N"/>
</dbReference>
<evidence type="ECO:0000256" key="5">
    <source>
        <dbReference type="ARBA" id="ARBA00022825"/>
    </source>
</evidence>
<dbReference type="InterPro" id="IPR003507">
    <property type="entry name" value="S66_fam"/>
</dbReference>
<protein>
    <submittedName>
        <fullName evidence="9">LD-carboxypeptidase</fullName>
    </submittedName>
</protein>
<dbReference type="PROSITE" id="PS51318">
    <property type="entry name" value="TAT"/>
    <property type="match status" value="1"/>
</dbReference>
<dbReference type="InterPro" id="IPR029062">
    <property type="entry name" value="Class_I_gatase-like"/>
</dbReference>
<evidence type="ECO:0000313" key="9">
    <source>
        <dbReference type="EMBL" id="WIT13630.1"/>
    </source>
</evidence>
<dbReference type="AlphaFoldDB" id="A0AA95NG49"/>
<keyword evidence="5" id="KW-0720">Serine protease</keyword>
<dbReference type="Proteomes" id="UP001177769">
    <property type="component" value="Chromosome"/>
</dbReference>
<organism evidence="9 10">
    <name type="scientific">Paucibacter sediminis</name>
    <dbReference type="NCBI Taxonomy" id="3019553"/>
    <lineage>
        <taxon>Bacteria</taxon>
        <taxon>Pseudomonadati</taxon>
        <taxon>Pseudomonadota</taxon>
        <taxon>Betaproteobacteria</taxon>
        <taxon>Burkholderiales</taxon>
        <taxon>Sphaerotilaceae</taxon>
        <taxon>Roseateles</taxon>
    </lineage>
</organism>
<feature type="active site" description="Charge relay system" evidence="6">
    <location>
        <position position="318"/>
    </location>
</feature>
<gene>
    <name evidence="9" type="ORF">PFX98_08435</name>
</gene>
<dbReference type="GO" id="GO:0004180">
    <property type="term" value="F:carboxypeptidase activity"/>
    <property type="evidence" value="ECO:0007669"/>
    <property type="project" value="UniProtKB-KW"/>
</dbReference>
<evidence type="ECO:0000256" key="1">
    <source>
        <dbReference type="ARBA" id="ARBA00010233"/>
    </source>
</evidence>
<keyword evidence="10" id="KW-1185">Reference proteome</keyword>
<dbReference type="EMBL" id="CP116346">
    <property type="protein sequence ID" value="WIT13630.1"/>
    <property type="molecule type" value="Genomic_DNA"/>
</dbReference>
<dbReference type="RefSeq" id="WP_285234749.1">
    <property type="nucleotide sequence ID" value="NZ_CP116346.1"/>
</dbReference>
<dbReference type="Gene3D" id="3.50.30.60">
    <property type="entry name" value="LD-carboxypeptidase A C-terminal domain-like"/>
    <property type="match status" value="1"/>
</dbReference>
<evidence type="ECO:0000259" key="8">
    <source>
        <dbReference type="Pfam" id="PF17676"/>
    </source>
</evidence>
<dbReference type="PIRSF" id="PIRSF028757">
    <property type="entry name" value="LD-carboxypeptidase"/>
    <property type="match status" value="1"/>
</dbReference>
<dbReference type="Gene3D" id="3.40.50.10740">
    <property type="entry name" value="Class I glutamine amidotransferase-like"/>
    <property type="match status" value="1"/>
</dbReference>
<dbReference type="InterPro" id="IPR006311">
    <property type="entry name" value="TAT_signal"/>
</dbReference>
<dbReference type="PANTHER" id="PTHR30237:SF2">
    <property type="entry name" value="MUREIN TETRAPEPTIDE CARBOXYPEPTIDASE"/>
    <property type="match status" value="1"/>
</dbReference>
<keyword evidence="4" id="KW-0378">Hydrolase</keyword>
<dbReference type="SUPFAM" id="SSF52317">
    <property type="entry name" value="Class I glutamine amidotransferase-like"/>
    <property type="match status" value="1"/>
</dbReference>